<evidence type="ECO:0000313" key="2">
    <source>
        <dbReference type="Proteomes" id="UP000555838"/>
    </source>
</evidence>
<dbReference type="NCBIfam" id="NF033731">
    <property type="entry name" value="borfam63"/>
    <property type="match status" value="1"/>
</dbReference>
<evidence type="ECO:0000313" key="1">
    <source>
        <dbReference type="EMBL" id="MBB6043743.1"/>
    </source>
</evidence>
<sequence>MEIKNIVKLFCISILFVMSCSLYLEEKKYVEEKKEIDSILAEISNPKILNNKTGHEKFKDYKDRINELKERLKDINDAELKEKLLKLQSLFEDKLAAKLAALKAAKLKIEGIADKDSGKNTIWSEAKLVGVTVKFLGNNTSGKGQEMSKDAVEQIDKIIKFLEGDTN</sequence>
<gene>
    <name evidence="1" type="ORF">HNP68_001367</name>
</gene>
<dbReference type="PIRSF" id="PIRSF020372">
    <property type="entry name" value="Borrelia_REV"/>
    <property type="match status" value="1"/>
</dbReference>
<evidence type="ECO:0008006" key="3">
    <source>
        <dbReference type="Google" id="ProtNLM"/>
    </source>
</evidence>
<organism evidence="1 2">
    <name type="scientific">Borreliella yangtzensis</name>
    <dbReference type="NCBI Taxonomy" id="683292"/>
    <lineage>
        <taxon>Bacteria</taxon>
        <taxon>Pseudomonadati</taxon>
        <taxon>Spirochaetota</taxon>
        <taxon>Spirochaetia</taxon>
        <taxon>Spirochaetales</taxon>
        <taxon>Borreliaceae</taxon>
        <taxon>Borreliella</taxon>
    </lineage>
</organism>
<proteinExistence type="predicted"/>
<comment type="caution">
    <text evidence="1">The sequence shown here is derived from an EMBL/GenBank/DDBJ whole genome shotgun (WGS) entry which is preliminary data.</text>
</comment>
<dbReference type="Proteomes" id="UP000555838">
    <property type="component" value="Unassembled WGS sequence"/>
</dbReference>
<dbReference type="Pfam" id="PF03978">
    <property type="entry name" value="Borrelia_REV"/>
    <property type="match status" value="1"/>
</dbReference>
<reference evidence="1 2" key="1">
    <citation type="submission" date="2020-08" db="EMBL/GenBank/DDBJ databases">
        <title>Genomic Encyclopedia of Type Strains, Phase IV (KMG-IV): sequencing the most valuable type-strain genomes for metagenomic binning, comparative biology and taxonomic classification.</title>
        <authorList>
            <person name="Goeker M."/>
        </authorList>
    </citation>
    <scope>NUCLEOTIDE SEQUENCE [LARGE SCALE GENOMIC DNA]</scope>
    <source>
        <strain evidence="1 2">DSM 24625</strain>
    </source>
</reference>
<dbReference type="PROSITE" id="PS51257">
    <property type="entry name" value="PROKAR_LIPOPROTEIN"/>
    <property type="match status" value="1"/>
</dbReference>
<dbReference type="InterPro" id="IPR007126">
    <property type="entry name" value="Borrelia_REV"/>
</dbReference>
<keyword evidence="2" id="KW-1185">Reference proteome</keyword>
<name>A0ABR6PBU2_9SPIR</name>
<protein>
    <recommendedName>
        <fullName evidence="3">Rev protein</fullName>
    </recommendedName>
</protein>
<accession>A0ABR6PBU2</accession>
<dbReference type="RefSeq" id="WP_183221687.1">
    <property type="nucleotide sequence ID" value="NZ_CP179657.1"/>
</dbReference>
<dbReference type="EMBL" id="JACHFG010000060">
    <property type="protein sequence ID" value="MBB6043743.1"/>
    <property type="molecule type" value="Genomic_DNA"/>
</dbReference>